<comment type="caution">
    <text evidence="1">The sequence shown here is derived from an EMBL/GenBank/DDBJ whole genome shotgun (WGS) entry which is preliminary data.</text>
</comment>
<dbReference type="SUPFAM" id="SSF54001">
    <property type="entry name" value="Cysteine proteinases"/>
    <property type="match status" value="1"/>
</dbReference>
<dbReference type="InterPro" id="IPR038765">
    <property type="entry name" value="Papain-like_cys_pep_sf"/>
</dbReference>
<accession>A0A7X0L0F4</accession>
<name>A0A7X0L0F4_9ACTN</name>
<gene>
    <name evidence="1" type="ORF">BKA00_004430</name>
</gene>
<evidence type="ECO:0000313" key="2">
    <source>
        <dbReference type="Proteomes" id="UP000546324"/>
    </source>
</evidence>
<organism evidence="1 2">
    <name type="scientific">Actinomadura coerulea</name>
    <dbReference type="NCBI Taxonomy" id="46159"/>
    <lineage>
        <taxon>Bacteria</taxon>
        <taxon>Bacillati</taxon>
        <taxon>Actinomycetota</taxon>
        <taxon>Actinomycetes</taxon>
        <taxon>Streptosporangiales</taxon>
        <taxon>Thermomonosporaceae</taxon>
        <taxon>Actinomadura</taxon>
    </lineage>
</organism>
<dbReference type="EMBL" id="JACHMQ010000001">
    <property type="protein sequence ID" value="MBB6397516.1"/>
    <property type="molecule type" value="Genomic_DNA"/>
</dbReference>
<keyword evidence="2" id="KW-1185">Reference proteome</keyword>
<dbReference type="RefSeq" id="WP_185027892.1">
    <property type="nucleotide sequence ID" value="NZ_JACHMQ010000001.1"/>
</dbReference>
<proteinExistence type="predicted"/>
<evidence type="ECO:0000313" key="1">
    <source>
        <dbReference type="EMBL" id="MBB6397516.1"/>
    </source>
</evidence>
<dbReference type="Proteomes" id="UP000546324">
    <property type="component" value="Unassembled WGS sequence"/>
</dbReference>
<dbReference type="AlphaFoldDB" id="A0A7X0L0F4"/>
<protein>
    <submittedName>
        <fullName evidence="1">Uncharacterized protein</fullName>
    </submittedName>
</protein>
<sequence>MRENDDGTVTVALHETKFKDSDSAVPTGRVIDVTISKDLPVHIGDPGQAAFARCTVAGVTWPGYIEKALGAVDETWPPDRGQNPLLGNAAERGYARLDKGTRAWTQAEILTQLTGRPARVDRLNIDTGPEAAADNEAVLGRLVEAGRATLVSTVPEFMQRADFRKYNLRCQHVYELVGVEDGTVMLRNPYGHKHPDPVPVAELTNHFNSYYAALEGETGGR</sequence>
<reference evidence="1 2" key="1">
    <citation type="submission" date="2020-08" db="EMBL/GenBank/DDBJ databases">
        <title>Sequencing the genomes of 1000 actinobacteria strains.</title>
        <authorList>
            <person name="Klenk H.-P."/>
        </authorList>
    </citation>
    <scope>NUCLEOTIDE SEQUENCE [LARGE SCALE GENOMIC DNA]</scope>
    <source>
        <strain evidence="1 2">DSM 43675</strain>
    </source>
</reference>